<proteinExistence type="predicted"/>
<accession>A0A7H0Y9Q9</accession>
<sequence length="154" mass="16047">MARSREYAATVTASPYQLLKMSEAQRVALESGNFRGGSANTAAIVAGLTGITATVLGLVFVASTPVGVAMGIASLASTLFASGTGSTVENVISDGTAAIDKINTQIALYGGRYDLYQIKFPFLEYTLQDGTVIRFISGNGVVQKAHSGNGWEVF</sequence>
<evidence type="ECO:0000256" key="1">
    <source>
        <dbReference type="SAM" id="Phobius"/>
    </source>
</evidence>
<name>A0A7H0Y9Q9_9BACL</name>
<keyword evidence="1" id="KW-1133">Transmembrane helix</keyword>
<protein>
    <submittedName>
        <fullName evidence="2">Uncharacterized protein</fullName>
    </submittedName>
</protein>
<dbReference type="EMBL" id="CP061172">
    <property type="protein sequence ID" value="QNR67817.1"/>
    <property type="molecule type" value="Genomic_DNA"/>
</dbReference>
<dbReference type="Proteomes" id="UP000516384">
    <property type="component" value="Chromosome"/>
</dbReference>
<evidence type="ECO:0000313" key="2">
    <source>
        <dbReference type="EMBL" id="QNR67817.1"/>
    </source>
</evidence>
<dbReference type="AlphaFoldDB" id="A0A7H0Y9Q9"/>
<organism evidence="2 3">
    <name type="scientific">Paenibacillus peoriae</name>
    <dbReference type="NCBI Taxonomy" id="59893"/>
    <lineage>
        <taxon>Bacteria</taxon>
        <taxon>Bacillati</taxon>
        <taxon>Bacillota</taxon>
        <taxon>Bacilli</taxon>
        <taxon>Bacillales</taxon>
        <taxon>Paenibacillaceae</taxon>
        <taxon>Paenibacillus</taxon>
    </lineage>
</organism>
<keyword evidence="1" id="KW-0472">Membrane</keyword>
<gene>
    <name evidence="2" type="ORF">IAQ67_01375</name>
</gene>
<feature type="transmembrane region" description="Helical" evidence="1">
    <location>
        <begin position="40"/>
        <end position="62"/>
    </location>
</feature>
<keyword evidence="1" id="KW-0812">Transmembrane</keyword>
<reference evidence="2 3" key="1">
    <citation type="submission" date="2020-09" db="EMBL/GenBank/DDBJ databases">
        <title>Characterization of Paenibacillus peoriae strain ZF390 with broad-spectrum antimicrobial activity as a potential biocontrol agent.</title>
        <authorList>
            <person name="Li L."/>
            <person name="Zhao Y."/>
            <person name="Li B."/>
            <person name="Xie X."/>
        </authorList>
    </citation>
    <scope>NUCLEOTIDE SEQUENCE [LARGE SCALE GENOMIC DNA]</scope>
    <source>
        <strain evidence="2 3">ZF390</strain>
    </source>
</reference>
<evidence type="ECO:0000313" key="3">
    <source>
        <dbReference type="Proteomes" id="UP000516384"/>
    </source>
</evidence>
<dbReference type="RefSeq" id="WP_190298432.1">
    <property type="nucleotide sequence ID" value="NZ_CP061172.1"/>
</dbReference>